<accession>A0A919QAS7</accession>
<evidence type="ECO:0000256" key="1">
    <source>
        <dbReference type="SAM" id="Phobius"/>
    </source>
</evidence>
<feature type="transmembrane region" description="Helical" evidence="1">
    <location>
        <begin position="20"/>
        <end position="41"/>
    </location>
</feature>
<dbReference type="Proteomes" id="UP000640052">
    <property type="component" value="Unassembled WGS sequence"/>
</dbReference>
<reference evidence="2" key="1">
    <citation type="submission" date="2021-01" db="EMBL/GenBank/DDBJ databases">
        <title>Whole genome shotgun sequence of Acrocarpospora phusangensis NBRC 108782.</title>
        <authorList>
            <person name="Komaki H."/>
            <person name="Tamura T."/>
        </authorList>
    </citation>
    <scope>NUCLEOTIDE SEQUENCE</scope>
    <source>
        <strain evidence="2">NBRC 108782</strain>
    </source>
</reference>
<feature type="transmembrane region" description="Helical" evidence="1">
    <location>
        <begin position="85"/>
        <end position="104"/>
    </location>
</feature>
<name>A0A919QAS7_9ACTN</name>
<evidence type="ECO:0000313" key="3">
    <source>
        <dbReference type="Proteomes" id="UP000640052"/>
    </source>
</evidence>
<dbReference type="AlphaFoldDB" id="A0A919QAS7"/>
<dbReference type="RefSeq" id="WP_204041361.1">
    <property type="nucleotide sequence ID" value="NZ_BOOA01000020.1"/>
</dbReference>
<dbReference type="EMBL" id="BOOA01000020">
    <property type="protein sequence ID" value="GIH24606.1"/>
    <property type="molecule type" value="Genomic_DNA"/>
</dbReference>
<sequence>MSSELAESMDRQAARLRERLTYWAYVFGGMLAISTSFFIGVHEYDWTDSPQVDRDAVGVGILLTGIGLVLLLGGVVTRRRSQKSWIIPGLFFVIGLLRLVWLYGLPPR</sequence>
<feature type="transmembrane region" description="Helical" evidence="1">
    <location>
        <begin position="56"/>
        <end position="76"/>
    </location>
</feature>
<organism evidence="2 3">
    <name type="scientific">Acrocarpospora phusangensis</name>
    <dbReference type="NCBI Taxonomy" id="1070424"/>
    <lineage>
        <taxon>Bacteria</taxon>
        <taxon>Bacillati</taxon>
        <taxon>Actinomycetota</taxon>
        <taxon>Actinomycetes</taxon>
        <taxon>Streptosporangiales</taxon>
        <taxon>Streptosporangiaceae</taxon>
        <taxon>Acrocarpospora</taxon>
    </lineage>
</organism>
<evidence type="ECO:0000313" key="2">
    <source>
        <dbReference type="EMBL" id="GIH24606.1"/>
    </source>
</evidence>
<keyword evidence="1" id="KW-0812">Transmembrane</keyword>
<comment type="caution">
    <text evidence="2">The sequence shown here is derived from an EMBL/GenBank/DDBJ whole genome shotgun (WGS) entry which is preliminary data.</text>
</comment>
<keyword evidence="3" id="KW-1185">Reference proteome</keyword>
<protein>
    <submittedName>
        <fullName evidence="2">Uncharacterized protein</fullName>
    </submittedName>
</protein>
<gene>
    <name evidence="2" type="ORF">Aph01nite_29160</name>
</gene>
<proteinExistence type="predicted"/>
<keyword evidence="1" id="KW-0472">Membrane</keyword>
<keyword evidence="1" id="KW-1133">Transmembrane helix</keyword>